<dbReference type="SUPFAM" id="SSF75217">
    <property type="entry name" value="alpha/beta knot"/>
    <property type="match status" value="1"/>
</dbReference>
<dbReference type="InterPro" id="IPR053888">
    <property type="entry name" value="MRM3-like_sub_bind"/>
</dbReference>
<evidence type="ECO:0000259" key="4">
    <source>
        <dbReference type="SMART" id="SM00967"/>
    </source>
</evidence>
<protein>
    <submittedName>
        <fullName evidence="5">RNA methyltransferase</fullName>
    </submittedName>
</protein>
<dbReference type="InterPro" id="IPR029026">
    <property type="entry name" value="tRNA_m1G_MTases_N"/>
</dbReference>
<dbReference type="Gene3D" id="3.30.1330.30">
    <property type="match status" value="1"/>
</dbReference>
<evidence type="ECO:0000256" key="2">
    <source>
        <dbReference type="ARBA" id="ARBA00022603"/>
    </source>
</evidence>
<reference evidence="5" key="1">
    <citation type="journal article" date="2014" name="Int. J. Syst. Evol. Microbiol.">
        <title>Complete genome sequence of Corynebacterium casei LMG S-19264T (=DSM 44701T), isolated from a smear-ripened cheese.</title>
        <authorList>
            <consortium name="US DOE Joint Genome Institute (JGI-PGF)"/>
            <person name="Walter F."/>
            <person name="Albersmeier A."/>
            <person name="Kalinowski J."/>
            <person name="Ruckert C."/>
        </authorList>
    </citation>
    <scope>NUCLEOTIDE SEQUENCE</scope>
    <source>
        <strain evidence="5">KCTC 42651</strain>
    </source>
</reference>
<dbReference type="GO" id="GO:0005737">
    <property type="term" value="C:cytoplasm"/>
    <property type="evidence" value="ECO:0007669"/>
    <property type="project" value="UniProtKB-ARBA"/>
</dbReference>
<sequence length="270" mass="28952">MREQTPIVISSAANPEIKALRALDSKKGRSEQNAFVSEGLRHVVEAVRKGWRVRRLVLSESAGSSPLLQEAADGCRRGGGRILTVTDELMTRIARRDNAQSVIAVIEQRWAGLDAVRAEPGTTWLALEGVRDPGNLGSIIRSADAFSVAGIMLIGHTVDPYSTEAVRASMGSIVNVPLVRIDEAAYLQWYTRWSGRIVGTHLKATGRPESVTRGAPTLLLMGNEQSGLTDRIAASCTDLVRIPMREGADSLNLAAATAIMLYAIAAPADA</sequence>
<dbReference type="PANTHER" id="PTHR43191">
    <property type="entry name" value="RRNA METHYLTRANSFERASE 3"/>
    <property type="match status" value="1"/>
</dbReference>
<dbReference type="PANTHER" id="PTHR43191:SF2">
    <property type="entry name" value="RRNA METHYLTRANSFERASE 3, MITOCHONDRIAL"/>
    <property type="match status" value="1"/>
</dbReference>
<evidence type="ECO:0000313" key="6">
    <source>
        <dbReference type="Proteomes" id="UP000630353"/>
    </source>
</evidence>
<keyword evidence="2 5" id="KW-0489">Methyltransferase</keyword>
<feature type="domain" description="RNA 2-O ribose methyltransferase substrate binding" evidence="4">
    <location>
        <begin position="36"/>
        <end position="112"/>
    </location>
</feature>
<name>A0A918XRM4_9PROT</name>
<comment type="caution">
    <text evidence="5">The sequence shown here is derived from an EMBL/GenBank/DDBJ whole genome shotgun (WGS) entry which is preliminary data.</text>
</comment>
<organism evidence="5 6">
    <name type="scientific">Thalassobaculum fulvum</name>
    <dbReference type="NCBI Taxonomy" id="1633335"/>
    <lineage>
        <taxon>Bacteria</taxon>
        <taxon>Pseudomonadati</taxon>
        <taxon>Pseudomonadota</taxon>
        <taxon>Alphaproteobacteria</taxon>
        <taxon>Rhodospirillales</taxon>
        <taxon>Thalassobaculaceae</taxon>
        <taxon>Thalassobaculum</taxon>
    </lineage>
</organism>
<dbReference type="Proteomes" id="UP000630353">
    <property type="component" value="Unassembled WGS sequence"/>
</dbReference>
<evidence type="ECO:0000313" key="5">
    <source>
        <dbReference type="EMBL" id="GHD48996.1"/>
    </source>
</evidence>
<dbReference type="AlphaFoldDB" id="A0A918XRM4"/>
<dbReference type="InterPro" id="IPR029064">
    <property type="entry name" value="Ribosomal_eL30-like_sf"/>
</dbReference>
<dbReference type="EMBL" id="BMZS01000004">
    <property type="protein sequence ID" value="GHD48996.1"/>
    <property type="molecule type" value="Genomic_DNA"/>
</dbReference>
<dbReference type="SMART" id="SM00967">
    <property type="entry name" value="SpoU_sub_bind"/>
    <property type="match status" value="1"/>
</dbReference>
<proteinExistence type="inferred from homology"/>
<dbReference type="InterPro" id="IPR051259">
    <property type="entry name" value="rRNA_Methyltransferase"/>
</dbReference>
<dbReference type="InterPro" id="IPR013123">
    <property type="entry name" value="SpoU_subst-bd"/>
</dbReference>
<dbReference type="GO" id="GO:0008173">
    <property type="term" value="F:RNA methyltransferase activity"/>
    <property type="evidence" value="ECO:0007669"/>
    <property type="project" value="InterPro"/>
</dbReference>
<keyword evidence="6" id="KW-1185">Reference proteome</keyword>
<gene>
    <name evidence="5" type="ORF">GCM10017083_20760</name>
</gene>
<comment type="similarity">
    <text evidence="1">Belongs to the class IV-like SAM-binding methyltransferase superfamily. RNA methyltransferase TrmH family.</text>
</comment>
<accession>A0A918XRM4</accession>
<dbReference type="GO" id="GO:0003723">
    <property type="term" value="F:RNA binding"/>
    <property type="evidence" value="ECO:0007669"/>
    <property type="project" value="InterPro"/>
</dbReference>
<dbReference type="GO" id="GO:0006396">
    <property type="term" value="P:RNA processing"/>
    <property type="evidence" value="ECO:0007669"/>
    <property type="project" value="InterPro"/>
</dbReference>
<evidence type="ECO:0000256" key="1">
    <source>
        <dbReference type="ARBA" id="ARBA00007228"/>
    </source>
</evidence>
<dbReference type="GO" id="GO:0032259">
    <property type="term" value="P:methylation"/>
    <property type="evidence" value="ECO:0007669"/>
    <property type="project" value="UniProtKB-KW"/>
</dbReference>
<dbReference type="CDD" id="cd18095">
    <property type="entry name" value="SpoU-like_rRNA-MTase"/>
    <property type="match status" value="1"/>
</dbReference>
<dbReference type="InterPro" id="IPR001537">
    <property type="entry name" value="SpoU_MeTrfase"/>
</dbReference>
<dbReference type="RefSeq" id="WP_189989082.1">
    <property type="nucleotide sequence ID" value="NZ_BMZS01000004.1"/>
</dbReference>
<dbReference type="Pfam" id="PF22435">
    <property type="entry name" value="MRM3-like_sub_bind"/>
    <property type="match status" value="1"/>
</dbReference>
<keyword evidence="3" id="KW-0808">Transferase</keyword>
<dbReference type="Pfam" id="PF00588">
    <property type="entry name" value="SpoU_methylase"/>
    <property type="match status" value="1"/>
</dbReference>
<dbReference type="Gene3D" id="3.40.1280.10">
    <property type="match status" value="1"/>
</dbReference>
<dbReference type="SUPFAM" id="SSF55315">
    <property type="entry name" value="L30e-like"/>
    <property type="match status" value="1"/>
</dbReference>
<reference evidence="5" key="2">
    <citation type="submission" date="2020-09" db="EMBL/GenBank/DDBJ databases">
        <authorList>
            <person name="Sun Q."/>
            <person name="Kim S."/>
        </authorList>
    </citation>
    <scope>NUCLEOTIDE SEQUENCE</scope>
    <source>
        <strain evidence="5">KCTC 42651</strain>
    </source>
</reference>
<dbReference type="InterPro" id="IPR029028">
    <property type="entry name" value="Alpha/beta_knot_MTases"/>
</dbReference>
<evidence type="ECO:0000256" key="3">
    <source>
        <dbReference type="ARBA" id="ARBA00022679"/>
    </source>
</evidence>